<dbReference type="SUPFAM" id="SSF56042">
    <property type="entry name" value="PurM C-terminal domain-like"/>
    <property type="match status" value="1"/>
</dbReference>
<dbReference type="InterPro" id="IPR036676">
    <property type="entry name" value="PurM-like_C_sf"/>
</dbReference>
<proteinExistence type="inferred from homology"/>
<feature type="binding site" evidence="2">
    <location>
        <position position="201"/>
    </location>
    <ligand>
        <name>ATP</name>
        <dbReference type="ChEBI" id="CHEBI:30616"/>
    </ligand>
</feature>
<feature type="binding site" evidence="2">
    <location>
        <position position="35"/>
    </location>
    <ligand>
        <name>Mg(2+)</name>
        <dbReference type="ChEBI" id="CHEBI:18420"/>
        <label>4</label>
    </ligand>
</feature>
<comment type="catalytic activity">
    <reaction evidence="2">
        <text>thiamine phosphate + ATP = thiamine diphosphate + ADP</text>
        <dbReference type="Rhea" id="RHEA:15913"/>
        <dbReference type="ChEBI" id="CHEBI:30616"/>
        <dbReference type="ChEBI" id="CHEBI:37575"/>
        <dbReference type="ChEBI" id="CHEBI:58937"/>
        <dbReference type="ChEBI" id="CHEBI:456216"/>
        <dbReference type="EC" id="2.7.4.16"/>
    </reaction>
</comment>
<protein>
    <recommendedName>
        <fullName evidence="2">Thiamine-monophosphate kinase</fullName>
        <shortName evidence="2">TMP kinase</shortName>
        <shortName evidence="2">Thiamine-phosphate kinase</shortName>
        <ecNumber evidence="2">2.7.4.16</ecNumber>
    </recommendedName>
</protein>
<organism evidence="6 7">
    <name type="scientific">Sphingomonas sediminicola</name>
    <dbReference type="NCBI Taxonomy" id="386874"/>
    <lineage>
        <taxon>Bacteria</taxon>
        <taxon>Pseudomonadati</taxon>
        <taxon>Pseudomonadota</taxon>
        <taxon>Alphaproteobacteria</taxon>
        <taxon>Sphingomonadales</taxon>
        <taxon>Sphingomonadaceae</taxon>
        <taxon>Sphingomonas</taxon>
    </lineage>
</organism>
<dbReference type="PIRSF" id="PIRSF005303">
    <property type="entry name" value="Thiam_monoph_kin"/>
    <property type="match status" value="1"/>
</dbReference>
<feature type="region of interest" description="Disordered" evidence="3">
    <location>
        <begin position="294"/>
        <end position="320"/>
    </location>
</feature>
<comment type="function">
    <text evidence="2">Catalyzes the ATP-dependent phosphorylation of thiamine-monophosphate (TMP) to form thiamine-pyrophosphate (TPP), the active form of vitamin B1.</text>
</comment>
<gene>
    <name evidence="2 6" type="primary">thiL</name>
    <name evidence="6" type="ORF">H9L14_12140</name>
</gene>
<feature type="binding site" evidence="2">
    <location>
        <position position="251"/>
    </location>
    <ligand>
        <name>substrate</name>
    </ligand>
</feature>
<keyword evidence="2 6" id="KW-0808">Transferase</keyword>
<name>A0ABX6T637_9SPHN</name>
<dbReference type="GO" id="GO:0009030">
    <property type="term" value="F:thiamine-phosphate kinase activity"/>
    <property type="evidence" value="ECO:0007669"/>
    <property type="project" value="UniProtKB-EC"/>
</dbReference>
<dbReference type="Pfam" id="PF00586">
    <property type="entry name" value="AIRS"/>
    <property type="match status" value="1"/>
</dbReference>
<sequence length="320" mass="32783">MRESQAIQRLRRIATSPAALGLADDTALLDGLVLTHDSIAEGVHFLPADPAASVGWKLVTVNLSDLAAKGASPAAALLSLALSGDDAWDMSFLDGIEAACESYGLALVGGDTIALPAGAPRVFGLTAIGRAGERVPLRKGGKDGDVLWLIGTLGDSAAGLELLREDGASTGPLVDIYRRPVPLLAPGQVLAPHAHAMMDVSDGLLLDAMRLAEASALNAEIDLDAIPLSKAFIAERGESLDARLFAATGGDDYALLVAMPPDVDPLSLSLPRGTTIARIGTLAAEGSLLSLSSGGSPVPLPEHLGHEHRGNSPAPMGDRS</sequence>
<feature type="domain" description="PurM-like N-terminal" evidence="4">
    <location>
        <begin position="24"/>
        <end position="130"/>
    </location>
</feature>
<keyword evidence="2" id="KW-0479">Metal-binding</keyword>
<dbReference type="Proteomes" id="UP000516105">
    <property type="component" value="Chromosome"/>
</dbReference>
<feature type="binding site" evidence="2">
    <location>
        <begin position="110"/>
        <end position="111"/>
    </location>
    <ligand>
        <name>ATP</name>
        <dbReference type="ChEBI" id="CHEBI:30616"/>
    </ligand>
</feature>
<dbReference type="InterPro" id="IPR036921">
    <property type="entry name" value="PurM-like_N_sf"/>
</dbReference>
<dbReference type="RefSeq" id="WP_187708297.1">
    <property type="nucleotide sequence ID" value="NZ_CP060782.1"/>
</dbReference>
<comment type="similarity">
    <text evidence="2">Belongs to the thiamine-monophosphate kinase family.</text>
</comment>
<feature type="binding site" evidence="2">
    <location>
        <position position="65"/>
    </location>
    <ligand>
        <name>Mg(2+)</name>
        <dbReference type="ChEBI" id="CHEBI:18420"/>
        <label>4</label>
    </ligand>
</feature>
<dbReference type="SUPFAM" id="SSF55326">
    <property type="entry name" value="PurM N-terminal domain-like"/>
    <property type="match status" value="1"/>
</dbReference>
<dbReference type="CDD" id="cd02194">
    <property type="entry name" value="ThiL"/>
    <property type="match status" value="1"/>
</dbReference>
<reference evidence="6 7" key="1">
    <citation type="submission" date="2020-08" db="EMBL/GenBank/DDBJ databases">
        <title>Genome sequence of Sphingomonas sediminicola KACC 15039T.</title>
        <authorList>
            <person name="Hyun D.-W."/>
            <person name="Bae J.-W."/>
        </authorList>
    </citation>
    <scope>NUCLEOTIDE SEQUENCE [LARGE SCALE GENOMIC DNA]</scope>
    <source>
        <strain evidence="6 7">KACC 15039</strain>
    </source>
</reference>
<feature type="binding site" evidence="2">
    <location>
        <position position="65"/>
    </location>
    <ligand>
        <name>Mg(2+)</name>
        <dbReference type="ChEBI" id="CHEBI:18420"/>
        <label>2</label>
    </ligand>
</feature>
<dbReference type="PANTHER" id="PTHR30270">
    <property type="entry name" value="THIAMINE-MONOPHOSPHATE KINASE"/>
    <property type="match status" value="1"/>
</dbReference>
<dbReference type="EMBL" id="CP060782">
    <property type="protein sequence ID" value="QNP45341.1"/>
    <property type="molecule type" value="Genomic_DNA"/>
</dbReference>
<comment type="caution">
    <text evidence="2">Lacks conserved residue(s) required for the propagation of feature annotation.</text>
</comment>
<feature type="domain" description="PurM-like C-terminal" evidence="5">
    <location>
        <begin position="142"/>
        <end position="285"/>
    </location>
</feature>
<feature type="binding site" evidence="2">
    <location>
        <position position="44"/>
    </location>
    <ligand>
        <name>substrate</name>
    </ligand>
</feature>
<feature type="binding site" evidence="2">
    <location>
        <position position="111"/>
    </location>
    <ligand>
        <name>Mg(2+)</name>
        <dbReference type="ChEBI" id="CHEBI:18420"/>
        <label>1</label>
    </ligand>
</feature>
<dbReference type="InterPro" id="IPR010918">
    <property type="entry name" value="PurM-like_C_dom"/>
</dbReference>
<comment type="miscellaneous">
    <text evidence="2">Reaction mechanism of ThiL seems to utilize a direct, inline transfer of the gamma-phosphate of ATP to TMP rather than a phosphorylated enzyme intermediate.</text>
</comment>
<keyword evidence="2" id="KW-0460">Magnesium</keyword>
<keyword evidence="2 6" id="KW-0418">Kinase</keyword>
<keyword evidence="7" id="KW-1185">Reference proteome</keyword>
<dbReference type="Gene3D" id="3.90.650.10">
    <property type="entry name" value="PurM-like C-terminal domain"/>
    <property type="match status" value="1"/>
</dbReference>
<feature type="binding site" evidence="2">
    <location>
        <position position="25"/>
    </location>
    <ligand>
        <name>Mg(2+)</name>
        <dbReference type="ChEBI" id="CHEBI:18420"/>
        <label>4</label>
    </ligand>
</feature>
<evidence type="ECO:0000256" key="3">
    <source>
        <dbReference type="SAM" id="MobiDB-lite"/>
    </source>
</evidence>
<dbReference type="NCBIfam" id="TIGR01379">
    <property type="entry name" value="thiL"/>
    <property type="match status" value="1"/>
</dbReference>
<accession>A0ABX6T637</accession>
<dbReference type="HAMAP" id="MF_02128">
    <property type="entry name" value="TMP_kinase"/>
    <property type="match status" value="1"/>
</dbReference>
<dbReference type="Pfam" id="PF02769">
    <property type="entry name" value="AIRS_C"/>
    <property type="match status" value="1"/>
</dbReference>
<feature type="binding site" evidence="2">
    <location>
        <position position="37"/>
    </location>
    <ligand>
        <name>Mg(2+)</name>
        <dbReference type="ChEBI" id="CHEBI:18420"/>
        <label>2</label>
    </ligand>
</feature>
<dbReference type="InterPro" id="IPR006283">
    <property type="entry name" value="ThiL-like"/>
</dbReference>
<keyword evidence="2" id="KW-0547">Nucleotide-binding</keyword>
<dbReference type="EC" id="2.7.4.16" evidence="2"/>
<dbReference type="InterPro" id="IPR016188">
    <property type="entry name" value="PurM-like_N"/>
</dbReference>
<dbReference type="Gene3D" id="3.30.1330.10">
    <property type="entry name" value="PurM-like, N-terminal domain"/>
    <property type="match status" value="1"/>
</dbReference>
<evidence type="ECO:0000259" key="4">
    <source>
        <dbReference type="Pfam" id="PF00586"/>
    </source>
</evidence>
<evidence type="ECO:0000313" key="6">
    <source>
        <dbReference type="EMBL" id="QNP45341.1"/>
    </source>
</evidence>
<feature type="binding site" evidence="2">
    <location>
        <position position="138"/>
    </location>
    <ligand>
        <name>ATP</name>
        <dbReference type="ChEBI" id="CHEBI:30616"/>
    </ligand>
</feature>
<feature type="binding site" evidence="2">
    <location>
        <position position="37"/>
    </location>
    <ligand>
        <name>Mg(2+)</name>
        <dbReference type="ChEBI" id="CHEBI:18420"/>
        <label>1</label>
    </ligand>
</feature>
<keyword evidence="1 2" id="KW-0784">Thiamine biosynthesis</keyword>
<feature type="binding site" evidence="2">
    <location>
        <position position="65"/>
    </location>
    <ligand>
        <name>Mg(2+)</name>
        <dbReference type="ChEBI" id="CHEBI:18420"/>
        <label>3</label>
    </ligand>
</feature>
<feature type="binding site" evidence="2">
    <location>
        <position position="199"/>
    </location>
    <ligand>
        <name>Mg(2+)</name>
        <dbReference type="ChEBI" id="CHEBI:18420"/>
        <label>3</label>
    </ligand>
</feature>
<feature type="binding site" evidence="2">
    <location>
        <position position="25"/>
    </location>
    <ligand>
        <name>Mg(2+)</name>
        <dbReference type="ChEBI" id="CHEBI:18420"/>
        <label>3</label>
    </ligand>
</feature>
<dbReference type="PANTHER" id="PTHR30270:SF0">
    <property type="entry name" value="THIAMINE-MONOPHOSPHATE KINASE"/>
    <property type="match status" value="1"/>
</dbReference>
<feature type="binding site" evidence="2">
    <location>
        <position position="202"/>
    </location>
    <ligand>
        <name>Mg(2+)</name>
        <dbReference type="ChEBI" id="CHEBI:18420"/>
        <label>5</label>
    </ligand>
</feature>
<evidence type="ECO:0000256" key="1">
    <source>
        <dbReference type="ARBA" id="ARBA00022977"/>
    </source>
</evidence>
<evidence type="ECO:0000256" key="2">
    <source>
        <dbReference type="HAMAP-Rule" id="MF_02128"/>
    </source>
</evidence>
<evidence type="ECO:0000259" key="5">
    <source>
        <dbReference type="Pfam" id="PF02769"/>
    </source>
</evidence>
<keyword evidence="2" id="KW-0067">ATP-binding</keyword>
<evidence type="ECO:0000313" key="7">
    <source>
        <dbReference type="Proteomes" id="UP000516105"/>
    </source>
</evidence>
<comment type="pathway">
    <text evidence="2">Cofactor biosynthesis; thiamine diphosphate biosynthesis; thiamine diphosphate from thiamine phosphate: step 1/1.</text>
</comment>